<proteinExistence type="predicted"/>
<organism evidence="1 2">
    <name type="scientific">Candidatus Epulonipiscium fishelsonii</name>
    <dbReference type="NCBI Taxonomy" id="77094"/>
    <lineage>
        <taxon>Bacteria</taxon>
        <taxon>Bacillati</taxon>
        <taxon>Bacillota</taxon>
        <taxon>Clostridia</taxon>
        <taxon>Lachnospirales</taxon>
        <taxon>Lachnospiraceae</taxon>
        <taxon>Candidatus Epulonipiscium</taxon>
    </lineage>
</organism>
<comment type="caution">
    <text evidence="1">The sequence shown here is derived from an EMBL/GenBank/DDBJ whole genome shotgun (WGS) entry which is preliminary data.</text>
</comment>
<sequence length="178" mass="20481">MTDLEIGKFLSYILRHSPQSINITLDENGWADVEELIISVNRIKGDVLSLYRLEYIVETNSKKRYSFNEDKTLIRANQGHSINIDLTLISRIPPDLLFHGSAIKFKESIKQYGLIPKNRRHVHLSAAFTTAVNVGQRHGIPIVYKVDCKQMVLDGYNFFLTDNNVWLINAVPYKYLTL</sequence>
<gene>
    <name evidence="1" type="ORF">AN640_00720</name>
</gene>
<protein>
    <submittedName>
        <fullName evidence="1">RNA 2'-phosphotransferase</fullName>
    </submittedName>
</protein>
<reference evidence="1" key="1">
    <citation type="submission" date="2016-08" db="EMBL/GenBank/DDBJ databases">
        <authorList>
            <person name="Ngugi D.K."/>
            <person name="Miyake S."/>
            <person name="Stingl U."/>
        </authorList>
    </citation>
    <scope>NUCLEOTIDE SEQUENCE</scope>
    <source>
        <strain evidence="1">SCG-D08WGA-EpuloA1</strain>
    </source>
</reference>
<keyword evidence="2" id="KW-1185">Reference proteome</keyword>
<name>A0ACC8XJC6_9FIRM</name>
<evidence type="ECO:0000313" key="1">
    <source>
        <dbReference type="EMBL" id="ONI46583.1"/>
    </source>
</evidence>
<evidence type="ECO:0000313" key="2">
    <source>
        <dbReference type="Proteomes" id="UP000188637"/>
    </source>
</evidence>
<accession>A0ACC8XJC6</accession>
<dbReference type="EMBL" id="LJHD01000002">
    <property type="protein sequence ID" value="ONI46583.1"/>
    <property type="molecule type" value="Genomic_DNA"/>
</dbReference>
<dbReference type="Proteomes" id="UP000188637">
    <property type="component" value="Unassembled WGS sequence"/>
</dbReference>